<evidence type="ECO:0000256" key="3">
    <source>
        <dbReference type="ARBA" id="ARBA00022801"/>
    </source>
</evidence>
<keyword evidence="1" id="KW-0540">Nuclease</keyword>
<evidence type="ECO:0000259" key="5">
    <source>
        <dbReference type="PROSITE" id="PS50830"/>
    </source>
</evidence>
<keyword evidence="7" id="KW-1185">Reference proteome</keyword>
<dbReference type="PROSITE" id="PS51257">
    <property type="entry name" value="PROKAR_LIPOPROTEIN"/>
    <property type="match status" value="1"/>
</dbReference>
<dbReference type="GO" id="GO:0016787">
    <property type="term" value="F:hydrolase activity"/>
    <property type="evidence" value="ECO:0007669"/>
    <property type="project" value="UniProtKB-KW"/>
</dbReference>
<feature type="compositionally biased region" description="Acidic residues" evidence="4">
    <location>
        <begin position="34"/>
        <end position="46"/>
    </location>
</feature>
<accession>A0A917ARD8</accession>
<reference evidence="6" key="2">
    <citation type="submission" date="2020-09" db="EMBL/GenBank/DDBJ databases">
        <authorList>
            <person name="Sun Q."/>
            <person name="Zhou Y."/>
        </authorList>
    </citation>
    <scope>NUCLEOTIDE SEQUENCE</scope>
    <source>
        <strain evidence="6">CGMCC 1.12698</strain>
    </source>
</reference>
<feature type="region of interest" description="Disordered" evidence="4">
    <location>
        <begin position="31"/>
        <end position="51"/>
    </location>
</feature>
<dbReference type="InterPro" id="IPR016071">
    <property type="entry name" value="Staphylococal_nuclease_OB-fold"/>
</dbReference>
<dbReference type="SUPFAM" id="SSF50199">
    <property type="entry name" value="Staphylococcal nuclease"/>
    <property type="match status" value="1"/>
</dbReference>
<proteinExistence type="predicted"/>
<dbReference type="GO" id="GO:0004519">
    <property type="term" value="F:endonuclease activity"/>
    <property type="evidence" value="ECO:0007669"/>
    <property type="project" value="UniProtKB-KW"/>
</dbReference>
<evidence type="ECO:0000313" key="6">
    <source>
        <dbReference type="EMBL" id="GGE70011.1"/>
    </source>
</evidence>
<dbReference type="Pfam" id="PF00565">
    <property type="entry name" value="SNase"/>
    <property type="match status" value="1"/>
</dbReference>
<organism evidence="6 7">
    <name type="scientific">Priestia taiwanensis</name>
    <dbReference type="NCBI Taxonomy" id="1347902"/>
    <lineage>
        <taxon>Bacteria</taxon>
        <taxon>Bacillati</taxon>
        <taxon>Bacillota</taxon>
        <taxon>Bacilli</taxon>
        <taxon>Bacillales</taxon>
        <taxon>Bacillaceae</taxon>
        <taxon>Priestia</taxon>
    </lineage>
</organism>
<feature type="domain" description="TNase-like" evidence="5">
    <location>
        <begin position="80"/>
        <end position="214"/>
    </location>
</feature>
<dbReference type="PANTHER" id="PTHR12302">
    <property type="entry name" value="EBNA2 BINDING PROTEIN P100"/>
    <property type="match status" value="1"/>
</dbReference>
<keyword evidence="3" id="KW-0378">Hydrolase</keyword>
<reference evidence="6" key="1">
    <citation type="journal article" date="2014" name="Int. J. Syst. Evol. Microbiol.">
        <title>Complete genome sequence of Corynebacterium casei LMG S-19264T (=DSM 44701T), isolated from a smear-ripened cheese.</title>
        <authorList>
            <consortium name="US DOE Joint Genome Institute (JGI-PGF)"/>
            <person name="Walter F."/>
            <person name="Albersmeier A."/>
            <person name="Kalinowski J."/>
            <person name="Ruckert C."/>
        </authorList>
    </citation>
    <scope>NUCLEOTIDE SEQUENCE</scope>
    <source>
        <strain evidence="6">CGMCC 1.12698</strain>
    </source>
</reference>
<evidence type="ECO:0000256" key="4">
    <source>
        <dbReference type="SAM" id="MobiDB-lite"/>
    </source>
</evidence>
<protein>
    <recommendedName>
        <fullName evidence="5">TNase-like domain-containing protein</fullName>
    </recommendedName>
</protein>
<keyword evidence="2" id="KW-0255">Endonuclease</keyword>
<dbReference type="EMBL" id="BMFK01000001">
    <property type="protein sequence ID" value="GGE70011.1"/>
    <property type="molecule type" value="Genomic_DNA"/>
</dbReference>
<evidence type="ECO:0000256" key="2">
    <source>
        <dbReference type="ARBA" id="ARBA00022759"/>
    </source>
</evidence>
<evidence type="ECO:0000256" key="1">
    <source>
        <dbReference type="ARBA" id="ARBA00022722"/>
    </source>
</evidence>
<dbReference type="Proteomes" id="UP000605259">
    <property type="component" value="Unassembled WGS sequence"/>
</dbReference>
<dbReference type="AlphaFoldDB" id="A0A917ARD8"/>
<dbReference type="CDD" id="cd00175">
    <property type="entry name" value="SNc"/>
    <property type="match status" value="1"/>
</dbReference>
<dbReference type="PANTHER" id="PTHR12302:SF3">
    <property type="entry name" value="SERINE_THREONINE-PROTEIN KINASE 31"/>
    <property type="match status" value="1"/>
</dbReference>
<dbReference type="SMART" id="SM00318">
    <property type="entry name" value="SNc"/>
    <property type="match status" value="1"/>
</dbReference>
<evidence type="ECO:0000313" key="7">
    <source>
        <dbReference type="Proteomes" id="UP000605259"/>
    </source>
</evidence>
<dbReference type="RefSeq" id="WP_229722186.1">
    <property type="nucleotide sequence ID" value="NZ_BMFK01000001.1"/>
</dbReference>
<dbReference type="InterPro" id="IPR035437">
    <property type="entry name" value="SNase_OB-fold_sf"/>
</dbReference>
<dbReference type="PROSITE" id="PS50830">
    <property type="entry name" value="TNASE_3"/>
    <property type="match status" value="1"/>
</dbReference>
<sequence>MKIIQKIILAALLLTLLVSCIGKEENVTPKEGNEYEDISQQEEVTEESEKANDIKHPELIDAGVTTVPNEQEKIRANSKRMEQAEVIRNIDGDTLKVRLTNGKEENVRFLLVDTPETKHPKLGVQPFGPEASAFTKRIAPTGKKITLELDVSEREKYGRLLAYVWVDGQLLNRMLIEQGLARVGYIYVPNTKYVDYLKEIQTKAQQEKRGIWSIEDYATDKGFKQEILK</sequence>
<dbReference type="Gene3D" id="2.40.50.90">
    <property type="match status" value="1"/>
</dbReference>
<comment type="caution">
    <text evidence="6">The sequence shown here is derived from an EMBL/GenBank/DDBJ whole genome shotgun (WGS) entry which is preliminary data.</text>
</comment>
<gene>
    <name evidence="6" type="ORF">GCM10007140_20000</name>
</gene>
<name>A0A917ARD8_9BACI</name>